<dbReference type="Proteomes" id="UP000825886">
    <property type="component" value="Chromosome"/>
</dbReference>
<sequence length="366" mass="42997">MELRKLNRQRNIKTKALKKKLKIFFLKLFYRKKSTFIKNDYKNICIFMHSQAIGDAIVTSGIIKALRDNDFKVYVIIPPKISFLFIDMIKIDGFFIYQKNDFKKIRKLLKFNIDLVIDLADFDTFSYYRLKTLSYIKPKHAISFNQPQNTIFDTNIITHKSEHITTRMISIIKFFSIDSKCQPYLTFNEHYVYDAYIFSQQIKMKNEKIIIFNPFASQRNRSLSTNQINIILTYLNTLVGYKTIVFNLGNEINNRLMKSIEINPFEDAERSFALVQYADIVITVDTAVVHLASALNKRQFCIYNNRLFNSVFENNIVWGPNSNKATQLTTTQFLKTEIGDDITSFDTSILIKALRKELNKIQEFRS</sequence>
<protein>
    <submittedName>
        <fullName evidence="3">Lipopolysaccharide heptosyltransferase family protein</fullName>
    </submittedName>
</protein>
<dbReference type="Gene3D" id="3.40.50.2000">
    <property type="entry name" value="Glycogen Phosphorylase B"/>
    <property type="match status" value="2"/>
</dbReference>
<evidence type="ECO:0000313" key="4">
    <source>
        <dbReference type="Proteomes" id="UP000825886"/>
    </source>
</evidence>
<dbReference type="SUPFAM" id="SSF53756">
    <property type="entry name" value="UDP-Glycosyltransferase/glycogen phosphorylase"/>
    <property type="match status" value="1"/>
</dbReference>
<keyword evidence="2" id="KW-0808">Transferase</keyword>
<keyword evidence="1" id="KW-0328">Glycosyltransferase</keyword>
<dbReference type="Pfam" id="PF01075">
    <property type="entry name" value="Glyco_transf_9"/>
    <property type="match status" value="1"/>
</dbReference>
<dbReference type="InterPro" id="IPR002201">
    <property type="entry name" value="Glyco_trans_9"/>
</dbReference>
<keyword evidence="4" id="KW-1185">Reference proteome</keyword>
<reference evidence="3 4" key="1">
    <citation type="submission" date="2021-08" db="EMBL/GenBank/DDBJ databases">
        <title>Culture and genomic analysis of Symbiopectobacterium purcellii sp. nov. gen. nov., isolated from the leafhopper Empoasca decipiens.</title>
        <authorList>
            <person name="Nadal-Jimenez P."/>
            <person name="Siozios S."/>
            <person name="Halliday N."/>
            <person name="Camara M."/>
            <person name="Hurst G.D.D."/>
        </authorList>
    </citation>
    <scope>NUCLEOTIDE SEQUENCE [LARGE SCALE GENOMIC DNA]</scope>
    <source>
        <strain evidence="3 4">SyEd1</strain>
    </source>
</reference>
<proteinExistence type="predicted"/>
<organism evidence="3 4">
    <name type="scientific">Symbiopectobacterium purcellii</name>
    <dbReference type="NCBI Taxonomy" id="2871826"/>
    <lineage>
        <taxon>Bacteria</taxon>
        <taxon>Pseudomonadati</taxon>
        <taxon>Pseudomonadota</taxon>
        <taxon>Gammaproteobacteria</taxon>
        <taxon>Enterobacterales</taxon>
        <taxon>Enterobacteriaceae</taxon>
    </lineage>
</organism>
<evidence type="ECO:0000313" key="3">
    <source>
        <dbReference type="EMBL" id="QZN97365.1"/>
    </source>
</evidence>
<dbReference type="PANTHER" id="PTHR30160">
    <property type="entry name" value="TETRAACYLDISACCHARIDE 4'-KINASE-RELATED"/>
    <property type="match status" value="1"/>
</dbReference>
<evidence type="ECO:0000256" key="1">
    <source>
        <dbReference type="ARBA" id="ARBA00022676"/>
    </source>
</evidence>
<name>A0ABX9AUC0_9ENTR</name>
<evidence type="ECO:0000256" key="2">
    <source>
        <dbReference type="ARBA" id="ARBA00022679"/>
    </source>
</evidence>
<accession>A0ABX9AUC0</accession>
<gene>
    <name evidence="3" type="ORF">K6K13_08510</name>
</gene>
<dbReference type="RefSeq" id="WP_222160406.1">
    <property type="nucleotide sequence ID" value="NZ_CP081864.1"/>
</dbReference>
<dbReference type="InterPro" id="IPR051199">
    <property type="entry name" value="LPS_LOS_Heptosyltrfase"/>
</dbReference>
<dbReference type="EMBL" id="CP081864">
    <property type="protein sequence ID" value="QZN97365.1"/>
    <property type="molecule type" value="Genomic_DNA"/>
</dbReference>